<comment type="caution">
    <text evidence="1">The sequence shown here is derived from an EMBL/GenBank/DDBJ whole genome shotgun (WGS) entry which is preliminary data.</text>
</comment>
<proteinExistence type="predicted"/>
<organism evidence="1 2">
    <name type="scientific">Methanocorpusculum vombati</name>
    <dbReference type="NCBI Taxonomy" id="3002864"/>
    <lineage>
        <taxon>Archaea</taxon>
        <taxon>Methanobacteriati</taxon>
        <taxon>Methanobacteriota</taxon>
        <taxon>Stenosarchaea group</taxon>
        <taxon>Methanomicrobia</taxon>
        <taxon>Methanomicrobiales</taxon>
        <taxon>Methanocorpusculaceae</taxon>
        <taxon>Methanocorpusculum</taxon>
    </lineage>
</organism>
<sequence length="221" mass="24829">MLLKLHVEGQTEQNFVTHILKPHLEGIGYTVSAVVNPTAPGSRGGLSHYQQFKKNAKNIKHGAPDCLLTTMIDLYGLPNDFPGMDASRTIPDPWEKVASLEEALATDLAIDNFIPYIQLHEFEALLFSNIEMIDHVLSRADVSSPLPQLKYILDYYDSPENIDHNKGPSRHLQDICGKQQYAKVVWGKEIANMIGLPAMREKCPHFDQWLKSLEEAVHSAD</sequence>
<gene>
    <name evidence="1" type="ORF">O0S09_03560</name>
</gene>
<evidence type="ECO:0000313" key="2">
    <source>
        <dbReference type="Proteomes" id="UP001141336"/>
    </source>
</evidence>
<reference evidence="1" key="1">
    <citation type="submission" date="2022-12" db="EMBL/GenBank/DDBJ databases">
        <title>Isolation and characterisation of novel Methanocorpusculum spp. from native Australian herbivores indicates the genus is ancestrally host-associated.</title>
        <authorList>
            <person name="Volmer J.G."/>
            <person name="Soo R.M."/>
            <person name="Evans P.N."/>
            <person name="Hoedt E.C."/>
            <person name="Astorga Alsina A.L."/>
            <person name="Woodcroft B.J."/>
            <person name="Tyson G.W."/>
            <person name="Hugenholtz P."/>
            <person name="Morrison M."/>
        </authorList>
    </citation>
    <scope>NUCLEOTIDE SEQUENCE</scope>
    <source>
        <strain evidence="1">CW153</strain>
    </source>
</reference>
<dbReference type="EMBL" id="JAPTGC010000004">
    <property type="protein sequence ID" value="MCZ0862332.1"/>
    <property type="molecule type" value="Genomic_DNA"/>
</dbReference>
<accession>A0ABT4IM66</accession>
<evidence type="ECO:0000313" key="1">
    <source>
        <dbReference type="EMBL" id="MCZ0862332.1"/>
    </source>
</evidence>
<dbReference type="RefSeq" id="WP_268922572.1">
    <property type="nucleotide sequence ID" value="NZ_JAPTGC010000004.1"/>
</dbReference>
<name>A0ABT4IM66_9EURY</name>
<dbReference type="Pfam" id="PF14103">
    <property type="entry name" value="DUF4276"/>
    <property type="match status" value="1"/>
</dbReference>
<dbReference type="InterPro" id="IPR025455">
    <property type="entry name" value="DUF4276"/>
</dbReference>
<protein>
    <submittedName>
        <fullName evidence="1">DUF4276 family protein</fullName>
    </submittedName>
</protein>
<dbReference type="Proteomes" id="UP001141336">
    <property type="component" value="Unassembled WGS sequence"/>
</dbReference>
<keyword evidence="2" id="KW-1185">Reference proteome</keyword>